<keyword evidence="6" id="KW-1015">Disulfide bond</keyword>
<dbReference type="SMART" id="SM00645">
    <property type="entry name" value="Pept_C1"/>
    <property type="match status" value="1"/>
</dbReference>
<evidence type="ECO:0000256" key="3">
    <source>
        <dbReference type="ARBA" id="ARBA00022801"/>
    </source>
</evidence>
<dbReference type="AlphaFoldDB" id="A0A7R8W5G2"/>
<evidence type="ECO:0000256" key="4">
    <source>
        <dbReference type="ARBA" id="ARBA00022807"/>
    </source>
</evidence>
<dbReference type="PRINTS" id="PR00705">
    <property type="entry name" value="PAPAIN"/>
</dbReference>
<dbReference type="InterPro" id="IPR039417">
    <property type="entry name" value="Peptidase_C1A_papain-like"/>
</dbReference>
<proteinExistence type="inferred from homology"/>
<dbReference type="InterPro" id="IPR013201">
    <property type="entry name" value="Prot_inhib_I29"/>
</dbReference>
<keyword evidence="5" id="KW-0865">Zymogen</keyword>
<evidence type="ECO:0000256" key="6">
    <source>
        <dbReference type="ARBA" id="ARBA00023157"/>
    </source>
</evidence>
<keyword evidence="3" id="KW-0378">Hydrolase</keyword>
<keyword evidence="4" id="KW-0788">Thiol protease</keyword>
<dbReference type="PROSITE" id="PS00139">
    <property type="entry name" value="THIOL_PROTEASE_CYS"/>
    <property type="match status" value="1"/>
</dbReference>
<organism evidence="7">
    <name type="scientific">Cyprideis torosa</name>
    <dbReference type="NCBI Taxonomy" id="163714"/>
    <lineage>
        <taxon>Eukaryota</taxon>
        <taxon>Metazoa</taxon>
        <taxon>Ecdysozoa</taxon>
        <taxon>Arthropoda</taxon>
        <taxon>Crustacea</taxon>
        <taxon>Oligostraca</taxon>
        <taxon>Ostracoda</taxon>
        <taxon>Podocopa</taxon>
        <taxon>Podocopida</taxon>
        <taxon>Cytherocopina</taxon>
        <taxon>Cytheroidea</taxon>
        <taxon>Cytherideidae</taxon>
        <taxon>Cyprideis</taxon>
    </lineage>
</organism>
<accession>A0A7R8W5G2</accession>
<gene>
    <name evidence="7" type="ORF">CTOB1V02_LOCUS3194</name>
</gene>
<dbReference type="SUPFAM" id="SSF54001">
    <property type="entry name" value="Cysteine proteinases"/>
    <property type="match status" value="1"/>
</dbReference>
<dbReference type="PANTHER" id="PTHR12411">
    <property type="entry name" value="CYSTEINE PROTEASE FAMILY C1-RELATED"/>
    <property type="match status" value="1"/>
</dbReference>
<dbReference type="SMART" id="SM00848">
    <property type="entry name" value="Inhibitor_I29"/>
    <property type="match status" value="1"/>
</dbReference>
<protein>
    <submittedName>
        <fullName evidence="7">Uncharacterized protein</fullName>
    </submittedName>
</protein>
<evidence type="ECO:0000313" key="7">
    <source>
        <dbReference type="EMBL" id="CAD7225249.1"/>
    </source>
</evidence>
<sequence>MANIEWQRVAFGATVVGLLFLGVPMYVDVDEPSTHQVEEFKRFLALHNKNYVESSDEYAVRLRNYQATLARIKERNAKVSEKCKHSDCARFGVTEFADWSPEEFTNTYLTGIIKNGHMNSSISRTESGNSSHRILYAANVPDKFDWRDRGVVTKVKNQGLCGACWAFSVAEVVESMHAIKVGTVEVLSTQELIDCAKEGNMGCEGGNTCTATQWMVDKNVGLVKEKNYGLTLVDGACEYIPEKGGVHVAKNFKCTSYVDSEDSIVGLVASHGPVSVAVDGSTWQDYIGGIIQFHCEKNLNHAAVIVGYDKTAPVPYYIVRNSWGPSFGNSGYLKIAIGSNLCGIAELVVSLDTVD</sequence>
<dbReference type="GO" id="GO:0006508">
    <property type="term" value="P:proteolysis"/>
    <property type="evidence" value="ECO:0007669"/>
    <property type="project" value="UniProtKB-KW"/>
</dbReference>
<evidence type="ECO:0000256" key="1">
    <source>
        <dbReference type="ARBA" id="ARBA00008455"/>
    </source>
</evidence>
<dbReference type="InterPro" id="IPR000169">
    <property type="entry name" value="Pept_cys_AS"/>
</dbReference>
<reference evidence="7" key="1">
    <citation type="submission" date="2020-11" db="EMBL/GenBank/DDBJ databases">
        <authorList>
            <person name="Tran Van P."/>
        </authorList>
    </citation>
    <scope>NUCLEOTIDE SEQUENCE</scope>
</reference>
<evidence type="ECO:0000256" key="5">
    <source>
        <dbReference type="ARBA" id="ARBA00023145"/>
    </source>
</evidence>
<comment type="similarity">
    <text evidence="1">Belongs to the peptidase C1 family.</text>
</comment>
<dbReference type="InterPro" id="IPR038765">
    <property type="entry name" value="Papain-like_cys_pep_sf"/>
</dbReference>
<evidence type="ECO:0000256" key="2">
    <source>
        <dbReference type="ARBA" id="ARBA00022670"/>
    </source>
</evidence>
<name>A0A7R8W5G2_9CRUS</name>
<keyword evidence="2" id="KW-0645">Protease</keyword>
<dbReference type="CDD" id="cd02248">
    <property type="entry name" value="Peptidase_C1A"/>
    <property type="match status" value="1"/>
</dbReference>
<dbReference type="Pfam" id="PF00112">
    <property type="entry name" value="Peptidase_C1"/>
    <property type="match status" value="1"/>
</dbReference>
<dbReference type="OrthoDB" id="498368at2759"/>
<dbReference type="Pfam" id="PF08246">
    <property type="entry name" value="Inhibitor_I29"/>
    <property type="match status" value="1"/>
</dbReference>
<dbReference type="InterPro" id="IPR000668">
    <property type="entry name" value="Peptidase_C1A_C"/>
</dbReference>
<dbReference type="InterPro" id="IPR013128">
    <property type="entry name" value="Peptidase_C1A"/>
</dbReference>
<dbReference type="EMBL" id="OB660534">
    <property type="protein sequence ID" value="CAD7225249.1"/>
    <property type="molecule type" value="Genomic_DNA"/>
</dbReference>
<dbReference type="Gene3D" id="3.90.70.10">
    <property type="entry name" value="Cysteine proteinases"/>
    <property type="match status" value="1"/>
</dbReference>
<dbReference type="GO" id="GO:0008234">
    <property type="term" value="F:cysteine-type peptidase activity"/>
    <property type="evidence" value="ECO:0007669"/>
    <property type="project" value="UniProtKB-KW"/>
</dbReference>